<dbReference type="EMBL" id="HACG01045002">
    <property type="protein sequence ID" value="CEK91867.1"/>
    <property type="molecule type" value="Transcribed_RNA"/>
</dbReference>
<dbReference type="AlphaFoldDB" id="A0A0B7BG61"/>
<gene>
    <name evidence="1" type="primary">ORF185281</name>
</gene>
<name>A0A0B7BG61_9EUPU</name>
<accession>A0A0B7BG61</accession>
<organism evidence="1">
    <name type="scientific">Arion vulgaris</name>
    <dbReference type="NCBI Taxonomy" id="1028688"/>
    <lineage>
        <taxon>Eukaryota</taxon>
        <taxon>Metazoa</taxon>
        <taxon>Spiralia</taxon>
        <taxon>Lophotrochozoa</taxon>
        <taxon>Mollusca</taxon>
        <taxon>Gastropoda</taxon>
        <taxon>Heterobranchia</taxon>
        <taxon>Euthyneura</taxon>
        <taxon>Panpulmonata</taxon>
        <taxon>Eupulmonata</taxon>
        <taxon>Stylommatophora</taxon>
        <taxon>Helicina</taxon>
        <taxon>Arionoidea</taxon>
        <taxon>Arionidae</taxon>
        <taxon>Arion</taxon>
    </lineage>
</organism>
<proteinExistence type="predicted"/>
<evidence type="ECO:0000313" key="1">
    <source>
        <dbReference type="EMBL" id="CEK91867.1"/>
    </source>
</evidence>
<reference evidence="1" key="1">
    <citation type="submission" date="2014-12" db="EMBL/GenBank/DDBJ databases">
        <title>Insight into the proteome of Arion vulgaris.</title>
        <authorList>
            <person name="Aradska J."/>
            <person name="Bulat T."/>
            <person name="Smidak R."/>
            <person name="Sarate P."/>
            <person name="Gangsoo J."/>
            <person name="Sialana F."/>
            <person name="Bilban M."/>
            <person name="Lubec G."/>
        </authorList>
    </citation>
    <scope>NUCLEOTIDE SEQUENCE</scope>
    <source>
        <tissue evidence="1">Skin</tissue>
    </source>
</reference>
<protein>
    <submittedName>
        <fullName evidence="1">Uncharacterized protein</fullName>
    </submittedName>
</protein>
<sequence>MNSDNKHERRIHEFGNAYDPRIRDAPNARQGTEVYVIAVLKIVTLSNNLIETWDNLRYRSWSV</sequence>